<dbReference type="Proteomes" id="UP001169862">
    <property type="component" value="Unassembled WGS sequence"/>
</dbReference>
<dbReference type="RefSeq" id="WP_303550976.1">
    <property type="nucleotide sequence ID" value="NZ_JAUOPG010000008.1"/>
</dbReference>
<accession>A0AAW7XJE6</accession>
<evidence type="ECO:0000256" key="1">
    <source>
        <dbReference type="SAM" id="SignalP"/>
    </source>
</evidence>
<organism evidence="3 4">
    <name type="scientific">Neptunomonas phycophila</name>
    <dbReference type="NCBI Taxonomy" id="1572645"/>
    <lineage>
        <taxon>Bacteria</taxon>
        <taxon>Pseudomonadati</taxon>
        <taxon>Pseudomonadota</taxon>
        <taxon>Gammaproteobacteria</taxon>
        <taxon>Oceanospirillales</taxon>
        <taxon>Oceanospirillaceae</taxon>
        <taxon>Neptunomonas</taxon>
    </lineage>
</organism>
<evidence type="ECO:0000313" key="4">
    <source>
        <dbReference type="Proteomes" id="UP001169862"/>
    </source>
</evidence>
<feature type="chain" id="PRO_5043555217" evidence="1">
    <location>
        <begin position="24"/>
        <end position="196"/>
    </location>
</feature>
<name>A0AAW7XJE6_9GAMM</name>
<feature type="signal peptide" evidence="1">
    <location>
        <begin position="1"/>
        <end position="23"/>
    </location>
</feature>
<dbReference type="Pfam" id="PF07589">
    <property type="entry name" value="PEP-CTERM"/>
    <property type="match status" value="1"/>
</dbReference>
<evidence type="ECO:0000259" key="2">
    <source>
        <dbReference type="Pfam" id="PF07589"/>
    </source>
</evidence>
<protein>
    <submittedName>
        <fullName evidence="3">PEP-CTERM sorting domain-containing protein</fullName>
    </submittedName>
</protein>
<comment type="caution">
    <text evidence="3">The sequence shown here is derived from an EMBL/GenBank/DDBJ whole genome shotgun (WGS) entry which is preliminary data.</text>
</comment>
<gene>
    <name evidence="3" type="ORF">Q4490_12350</name>
</gene>
<dbReference type="NCBIfam" id="TIGR02595">
    <property type="entry name" value="PEP_CTERM"/>
    <property type="match status" value="1"/>
</dbReference>
<feature type="domain" description="Ice-binding protein C-terminal" evidence="2">
    <location>
        <begin position="169"/>
        <end position="189"/>
    </location>
</feature>
<proteinExistence type="predicted"/>
<dbReference type="InterPro" id="IPR013424">
    <property type="entry name" value="Ice-binding_C"/>
</dbReference>
<reference evidence="3" key="1">
    <citation type="submission" date="2023-07" db="EMBL/GenBank/DDBJ databases">
        <title>Genome content predicts the carbon catabolic preferences of heterotrophic bacteria.</title>
        <authorList>
            <person name="Gralka M."/>
        </authorList>
    </citation>
    <scope>NUCLEOTIDE SEQUENCE</scope>
    <source>
        <strain evidence="3">I2M16</strain>
    </source>
</reference>
<dbReference type="EMBL" id="JAUOPG010000008">
    <property type="protein sequence ID" value="MDO6454356.1"/>
    <property type="molecule type" value="Genomic_DNA"/>
</dbReference>
<evidence type="ECO:0000313" key="3">
    <source>
        <dbReference type="EMBL" id="MDO6454356.1"/>
    </source>
</evidence>
<sequence length="196" mass="21078">MNRTATRALLSTMLVGLASTASADIINVTQNPAVTTPVVSYIGDADGWPTPFQAGSTVSAQTLFNSTDSIRVAEMFDLTAIDSVADEAYGSTDTFSWHAVWYDPLGTIVDNNLIEIAWTDILSWQASGQEAFTVWTDTYVTDTYGPLESGMWTVATYTEGNLSNVAAFDVPEPSSLLLMSLGLLAVGGYRVKQRKA</sequence>
<keyword evidence="1" id="KW-0732">Signal</keyword>
<dbReference type="AlphaFoldDB" id="A0AAW7XJE6"/>